<reference evidence="1 2" key="1">
    <citation type="journal article" date="2022" name="G3 (Bethesda)">
        <title>Whole-genome sequence and methylome profiling of the almond [Prunus dulcis (Mill.) D.A. Webb] cultivar 'Nonpareil'.</title>
        <authorList>
            <person name="D'Amico-Willman K.M."/>
            <person name="Ouma W.Z."/>
            <person name="Meulia T."/>
            <person name="Sideli G.M."/>
            <person name="Gradziel T.M."/>
            <person name="Fresnedo-Ramirez J."/>
        </authorList>
    </citation>
    <scope>NUCLEOTIDE SEQUENCE [LARGE SCALE GENOMIC DNA]</scope>
    <source>
        <strain evidence="1">Clone GOH B32 T37-40</strain>
    </source>
</reference>
<evidence type="ECO:0000313" key="2">
    <source>
        <dbReference type="Proteomes" id="UP001054821"/>
    </source>
</evidence>
<dbReference type="EMBL" id="JAJFAZ020000002">
    <property type="protein sequence ID" value="KAI5344715.1"/>
    <property type="molecule type" value="Genomic_DNA"/>
</dbReference>
<dbReference type="PANTHER" id="PTHR34222">
    <property type="entry name" value="GAG_PRE-INTEGRS DOMAIN-CONTAINING PROTEIN"/>
    <property type="match status" value="1"/>
</dbReference>
<gene>
    <name evidence="1" type="ORF">L3X38_012592</name>
</gene>
<name>A0AAD4WJR9_PRUDU</name>
<dbReference type="Proteomes" id="UP001054821">
    <property type="component" value="Chromosome 2"/>
</dbReference>
<comment type="caution">
    <text evidence="1">The sequence shown here is derived from an EMBL/GenBank/DDBJ whole genome shotgun (WGS) entry which is preliminary data.</text>
</comment>
<evidence type="ECO:0000313" key="1">
    <source>
        <dbReference type="EMBL" id="KAI5344715.1"/>
    </source>
</evidence>
<sequence>MSVGSYFTKLKGLWDERDALCTFPICTCGSVKEMAAYLDTQKTMKYLMGLNDSYASVRSNTLLQNPLPTVNKAYSLVLRHEKQSEVTTGKAQAQPDAAVFAVKNSSSESEGEKGPPLLIMLVIPQPMPFQDLCSGMMIETGIEREGLYPIEARQEHAIRHKNPAHPFGTNALAIYLPEFFHYSLFQI</sequence>
<protein>
    <submittedName>
        <fullName evidence="1">Uncharacterized protein</fullName>
    </submittedName>
</protein>
<dbReference type="PANTHER" id="PTHR34222:SF99">
    <property type="entry name" value="PROTEIN, PUTATIVE-RELATED"/>
    <property type="match status" value="1"/>
</dbReference>
<accession>A0AAD4WJR9</accession>
<proteinExistence type="predicted"/>
<organism evidence="1 2">
    <name type="scientific">Prunus dulcis</name>
    <name type="common">Almond</name>
    <name type="synonym">Amygdalus dulcis</name>
    <dbReference type="NCBI Taxonomy" id="3755"/>
    <lineage>
        <taxon>Eukaryota</taxon>
        <taxon>Viridiplantae</taxon>
        <taxon>Streptophyta</taxon>
        <taxon>Embryophyta</taxon>
        <taxon>Tracheophyta</taxon>
        <taxon>Spermatophyta</taxon>
        <taxon>Magnoliopsida</taxon>
        <taxon>eudicotyledons</taxon>
        <taxon>Gunneridae</taxon>
        <taxon>Pentapetalae</taxon>
        <taxon>rosids</taxon>
        <taxon>fabids</taxon>
        <taxon>Rosales</taxon>
        <taxon>Rosaceae</taxon>
        <taxon>Amygdaloideae</taxon>
        <taxon>Amygdaleae</taxon>
        <taxon>Prunus</taxon>
    </lineage>
</organism>
<dbReference type="AlphaFoldDB" id="A0AAD4WJR9"/>
<keyword evidence="2" id="KW-1185">Reference proteome</keyword>